<evidence type="ECO:0000256" key="1">
    <source>
        <dbReference type="SAM" id="MobiDB-lite"/>
    </source>
</evidence>
<accession>A0AAU9J301</accession>
<dbReference type="Proteomes" id="UP001162131">
    <property type="component" value="Unassembled WGS sequence"/>
</dbReference>
<evidence type="ECO:0000313" key="3">
    <source>
        <dbReference type="Proteomes" id="UP001162131"/>
    </source>
</evidence>
<organism evidence="2 3">
    <name type="scientific">Blepharisma stoltei</name>
    <dbReference type="NCBI Taxonomy" id="1481888"/>
    <lineage>
        <taxon>Eukaryota</taxon>
        <taxon>Sar</taxon>
        <taxon>Alveolata</taxon>
        <taxon>Ciliophora</taxon>
        <taxon>Postciliodesmatophora</taxon>
        <taxon>Heterotrichea</taxon>
        <taxon>Heterotrichida</taxon>
        <taxon>Blepharismidae</taxon>
        <taxon>Blepharisma</taxon>
    </lineage>
</organism>
<reference evidence="2" key="1">
    <citation type="submission" date="2021-09" db="EMBL/GenBank/DDBJ databases">
        <authorList>
            <consortium name="AG Swart"/>
            <person name="Singh M."/>
            <person name="Singh A."/>
            <person name="Seah K."/>
            <person name="Emmerich C."/>
        </authorList>
    </citation>
    <scope>NUCLEOTIDE SEQUENCE</scope>
    <source>
        <strain evidence="2">ATCC30299</strain>
    </source>
</reference>
<proteinExistence type="predicted"/>
<protein>
    <submittedName>
        <fullName evidence="2">Uncharacterized protein</fullName>
    </submittedName>
</protein>
<dbReference type="AlphaFoldDB" id="A0AAU9J301"/>
<name>A0AAU9J301_9CILI</name>
<dbReference type="EMBL" id="CAJZBQ010000013">
    <property type="protein sequence ID" value="CAG9315039.1"/>
    <property type="molecule type" value="Genomic_DNA"/>
</dbReference>
<feature type="region of interest" description="Disordered" evidence="1">
    <location>
        <begin position="130"/>
        <end position="153"/>
    </location>
</feature>
<comment type="caution">
    <text evidence="2">The sequence shown here is derived from an EMBL/GenBank/DDBJ whole genome shotgun (WGS) entry which is preliminary data.</text>
</comment>
<gene>
    <name evidence="2" type="ORF">BSTOLATCC_MIC12817</name>
</gene>
<feature type="compositionally biased region" description="Low complexity" evidence="1">
    <location>
        <begin position="130"/>
        <end position="145"/>
    </location>
</feature>
<evidence type="ECO:0000313" key="2">
    <source>
        <dbReference type="EMBL" id="CAG9315039.1"/>
    </source>
</evidence>
<keyword evidence="3" id="KW-1185">Reference proteome</keyword>
<sequence>MAQENFSQSSTSSLTSKMGNLSLVPTEEIDTISSIHTEPFADGSTDYLDPRVFNNFSDHSLAPIIEEEKVDDFDKIEPSWELKDEHPDQNNFQNLCYNGVNFHEPWRYEEEHLMDEEQYESTTSVNSSILSSSLSSAQSMNSSRNRNSKVTEGSVSGIKLSVDRANFSTRYHDDTIFLMKYYNKDKTKHPKKEYIRAQLIRAHKKVLRQIQNNRPLAKVIKNLDVKSQEIIRIIGEIKQHFFDYFDVLKEESKTESGPNTDGKCKRNAEAEHKSWNNAYVKSYFSKPAVQKAYLLFIELFFAEASTETICKRANIYCCKKSKHDAECQRAWEEMKHFFTDTMLSNVGVNVCNLKIDHFALIEVEGVPPKPEGFGNSDIASFLNE</sequence>